<dbReference type="GO" id="GO:0016491">
    <property type="term" value="F:oxidoreductase activity"/>
    <property type="evidence" value="ECO:0007669"/>
    <property type="project" value="UniProtKB-KW"/>
</dbReference>
<gene>
    <name evidence="4" type="ORF">ACFPJ6_01310</name>
</gene>
<keyword evidence="2 4" id="KW-0560">Oxidoreductase</keyword>
<dbReference type="InterPro" id="IPR057326">
    <property type="entry name" value="KR_dom"/>
</dbReference>
<keyword evidence="5" id="KW-1185">Reference proteome</keyword>
<protein>
    <submittedName>
        <fullName evidence="4">SDR family NAD(P)-dependent oxidoreductase</fullName>
        <ecNumber evidence="4">1.1.1.-</ecNumber>
    </submittedName>
</protein>
<dbReference type="PRINTS" id="PR00081">
    <property type="entry name" value="GDHRDH"/>
</dbReference>
<dbReference type="InterPro" id="IPR036291">
    <property type="entry name" value="NAD(P)-bd_dom_sf"/>
</dbReference>
<reference evidence="5" key="1">
    <citation type="journal article" date="2019" name="Int. J. Syst. Evol. Microbiol.">
        <title>The Global Catalogue of Microorganisms (GCM) 10K type strain sequencing project: providing services to taxonomists for standard genome sequencing and annotation.</title>
        <authorList>
            <consortium name="The Broad Institute Genomics Platform"/>
            <consortium name="The Broad Institute Genome Sequencing Center for Infectious Disease"/>
            <person name="Wu L."/>
            <person name="Ma J."/>
        </authorList>
    </citation>
    <scope>NUCLEOTIDE SEQUENCE [LARGE SCALE GENOMIC DNA]</scope>
    <source>
        <strain evidence="5">CCUG 43114</strain>
    </source>
</reference>
<dbReference type="EMBL" id="JBHSLD010000001">
    <property type="protein sequence ID" value="MFC5379418.1"/>
    <property type="molecule type" value="Genomic_DNA"/>
</dbReference>
<feature type="domain" description="Ketoreductase" evidence="3">
    <location>
        <begin position="10"/>
        <end position="193"/>
    </location>
</feature>
<dbReference type="PANTHER" id="PTHR42760">
    <property type="entry name" value="SHORT-CHAIN DEHYDROGENASES/REDUCTASES FAMILY MEMBER"/>
    <property type="match status" value="1"/>
</dbReference>
<evidence type="ECO:0000259" key="3">
    <source>
        <dbReference type="SMART" id="SM00822"/>
    </source>
</evidence>
<dbReference type="SMART" id="SM00822">
    <property type="entry name" value="PKS_KR"/>
    <property type="match status" value="1"/>
</dbReference>
<evidence type="ECO:0000313" key="5">
    <source>
        <dbReference type="Proteomes" id="UP001596122"/>
    </source>
</evidence>
<dbReference type="NCBIfam" id="NF005559">
    <property type="entry name" value="PRK07231.1"/>
    <property type="match status" value="1"/>
</dbReference>
<dbReference type="RefSeq" id="WP_340266411.1">
    <property type="nucleotide sequence ID" value="NZ_JBBEOG010000001.1"/>
</dbReference>
<comment type="caution">
    <text evidence="4">The sequence shown here is derived from an EMBL/GenBank/DDBJ whole genome shotgun (WGS) entry which is preliminary data.</text>
</comment>
<comment type="similarity">
    <text evidence="1">Belongs to the short-chain dehydrogenases/reductases (SDR) family.</text>
</comment>
<dbReference type="PANTHER" id="PTHR42760:SF133">
    <property type="entry name" value="3-OXOACYL-[ACYL-CARRIER-PROTEIN] REDUCTASE"/>
    <property type="match status" value="1"/>
</dbReference>
<evidence type="ECO:0000256" key="2">
    <source>
        <dbReference type="ARBA" id="ARBA00023002"/>
    </source>
</evidence>
<dbReference type="Gene3D" id="3.40.50.720">
    <property type="entry name" value="NAD(P)-binding Rossmann-like Domain"/>
    <property type="match status" value="1"/>
</dbReference>
<evidence type="ECO:0000313" key="4">
    <source>
        <dbReference type="EMBL" id="MFC5379418.1"/>
    </source>
</evidence>
<name>A0ABW0GHM1_9MICO</name>
<dbReference type="Proteomes" id="UP001596122">
    <property type="component" value="Unassembled WGS sequence"/>
</dbReference>
<dbReference type="PRINTS" id="PR00080">
    <property type="entry name" value="SDRFAMILY"/>
</dbReference>
<dbReference type="InterPro" id="IPR002347">
    <property type="entry name" value="SDR_fam"/>
</dbReference>
<dbReference type="Pfam" id="PF13561">
    <property type="entry name" value="adh_short_C2"/>
    <property type="match status" value="1"/>
</dbReference>
<evidence type="ECO:0000256" key="1">
    <source>
        <dbReference type="ARBA" id="ARBA00006484"/>
    </source>
</evidence>
<accession>A0ABW0GHM1</accession>
<dbReference type="SUPFAM" id="SSF51735">
    <property type="entry name" value="NAD(P)-binding Rossmann-fold domains"/>
    <property type="match status" value="1"/>
</dbReference>
<sequence length="252" mass="26353">MTEMTRLQGRVALVTGAASGIGRATALRLAAEGAAVVVTDITDDAGEKVAQEIRDAGGTATYVHHDVASEADWESAVETARREHGRLDVLVNNAGMGDLATIEETSLADWERTVTIDQTGVFLGMRTAAELLKESGHGSVVNISSIFGTSGGFGSSPAYHAAKGAVRTLTKNTALHWAGQVRVNSVHPGFIDTPILDQAKGTPFEQAMIDLTPMARLGQPDEVAASVAFLAGDDASFVTGLELYVDGGYIAR</sequence>
<proteinExistence type="inferred from homology"/>
<organism evidence="4 5">
    <name type="scientific">Aquipuribacter nitratireducens</name>
    <dbReference type="NCBI Taxonomy" id="650104"/>
    <lineage>
        <taxon>Bacteria</taxon>
        <taxon>Bacillati</taxon>
        <taxon>Actinomycetota</taxon>
        <taxon>Actinomycetes</taxon>
        <taxon>Micrococcales</taxon>
        <taxon>Intrasporangiaceae</taxon>
        <taxon>Aquipuribacter</taxon>
    </lineage>
</organism>
<dbReference type="EC" id="1.1.1.-" evidence="4"/>